<protein>
    <submittedName>
        <fullName evidence="2">CMP/dCMP deaminase zinc-binding</fullName>
    </submittedName>
</protein>
<dbReference type="InterPro" id="IPR002125">
    <property type="entry name" value="CMP_dCMP_dom"/>
</dbReference>
<dbReference type="Gene3D" id="3.40.140.10">
    <property type="entry name" value="Cytidine Deaminase, domain 2"/>
    <property type="match status" value="1"/>
</dbReference>
<gene>
    <name evidence="2" type="ordered locus">Bcav_1670</name>
</gene>
<dbReference type="eggNOG" id="COG0590">
    <property type="taxonomic scope" value="Bacteria"/>
</dbReference>
<dbReference type="OrthoDB" id="9802676at2"/>
<dbReference type="AlphaFoldDB" id="C5C413"/>
<evidence type="ECO:0000259" key="1">
    <source>
        <dbReference type="PROSITE" id="PS51747"/>
    </source>
</evidence>
<organism evidence="2 3">
    <name type="scientific">Beutenbergia cavernae (strain ATCC BAA-8 / DSM 12333 / CCUG 43141 / JCM 11478 / NBRC 16432 / NCIMB 13614 / HKI 0122)</name>
    <dbReference type="NCBI Taxonomy" id="471853"/>
    <lineage>
        <taxon>Bacteria</taxon>
        <taxon>Bacillati</taxon>
        <taxon>Actinomycetota</taxon>
        <taxon>Actinomycetes</taxon>
        <taxon>Micrococcales</taxon>
        <taxon>Beutenbergiaceae</taxon>
        <taxon>Beutenbergia</taxon>
    </lineage>
</organism>
<reference evidence="2 3" key="1">
    <citation type="journal article" date="2009" name="Stand. Genomic Sci.">
        <title>Complete genome sequence of Beutenbergia cavernae type strain (HKI 0122).</title>
        <authorList>
            <person name="Land M."/>
            <person name="Pukall R."/>
            <person name="Abt B."/>
            <person name="Goker M."/>
            <person name="Rohde M."/>
            <person name="Glavina Del Rio T."/>
            <person name="Tice H."/>
            <person name="Copeland A."/>
            <person name="Cheng J.F."/>
            <person name="Lucas S."/>
            <person name="Chen F."/>
            <person name="Nolan M."/>
            <person name="Bruce D."/>
            <person name="Goodwin L."/>
            <person name="Pitluck S."/>
            <person name="Ivanova N."/>
            <person name="Mavromatis K."/>
            <person name="Ovchinnikova G."/>
            <person name="Pati A."/>
            <person name="Chen A."/>
            <person name="Palaniappan K."/>
            <person name="Hauser L."/>
            <person name="Chang Y.J."/>
            <person name="Jefferies C.C."/>
            <person name="Saunders E."/>
            <person name="Brettin T."/>
            <person name="Detter J.C."/>
            <person name="Han C."/>
            <person name="Chain P."/>
            <person name="Bristow J."/>
            <person name="Eisen J.A."/>
            <person name="Markowitz V."/>
            <person name="Hugenholtz P."/>
            <person name="Kyrpides N.C."/>
            <person name="Klenk H.P."/>
            <person name="Lapidus A."/>
        </authorList>
    </citation>
    <scope>NUCLEOTIDE SEQUENCE [LARGE SCALE GENOMIC DNA]</scope>
    <source>
        <strain evidence="3">ATCC BAA-8 / DSM 12333 / NBRC 16432</strain>
    </source>
</reference>
<dbReference type="RefSeq" id="WP_015882166.1">
    <property type="nucleotide sequence ID" value="NC_012669.1"/>
</dbReference>
<name>C5C413_BEUC1</name>
<dbReference type="STRING" id="471853.Bcav_1670"/>
<dbReference type="PROSITE" id="PS51747">
    <property type="entry name" value="CYT_DCMP_DEAMINASES_2"/>
    <property type="match status" value="1"/>
</dbReference>
<proteinExistence type="predicted"/>
<dbReference type="EMBL" id="CP001618">
    <property type="protein sequence ID" value="ACQ79926.1"/>
    <property type="molecule type" value="Genomic_DNA"/>
</dbReference>
<keyword evidence="3" id="KW-1185">Reference proteome</keyword>
<dbReference type="Pfam" id="PF00383">
    <property type="entry name" value="dCMP_cyt_deam_1"/>
    <property type="match status" value="1"/>
</dbReference>
<dbReference type="PANTHER" id="PTHR11079">
    <property type="entry name" value="CYTOSINE DEAMINASE FAMILY MEMBER"/>
    <property type="match status" value="1"/>
</dbReference>
<dbReference type="CDD" id="cd01285">
    <property type="entry name" value="nucleoside_deaminase"/>
    <property type="match status" value="1"/>
</dbReference>
<dbReference type="GO" id="GO:0006152">
    <property type="term" value="P:purine nucleoside catabolic process"/>
    <property type="evidence" value="ECO:0007669"/>
    <property type="project" value="TreeGrafter"/>
</dbReference>
<dbReference type="KEGG" id="bcv:Bcav_1670"/>
<accession>C5C413</accession>
<evidence type="ECO:0000313" key="2">
    <source>
        <dbReference type="EMBL" id="ACQ79926.1"/>
    </source>
</evidence>
<sequence length="163" mass="16790">MPESSRDSAFLALAVDLATANVADGGGPFGALIVRSDAQPGDHVVATGTNRVTRDHDATAHAEVEAIRAAGRAVGSHALTGMTLYASCEPCPLCLAAALWARLDRLVYAADRSDAAAAGFDDAVFHEVLAGRAGSPLAVDTLRIERAGEPFDAWSVAAGRTAY</sequence>
<dbReference type="PANTHER" id="PTHR11079:SF161">
    <property type="entry name" value="CMP_DCMP-TYPE DEAMINASE DOMAIN-CONTAINING PROTEIN"/>
    <property type="match status" value="1"/>
</dbReference>
<dbReference type="GO" id="GO:0047974">
    <property type="term" value="F:guanosine deaminase activity"/>
    <property type="evidence" value="ECO:0007669"/>
    <property type="project" value="TreeGrafter"/>
</dbReference>
<dbReference type="Proteomes" id="UP000007962">
    <property type="component" value="Chromosome"/>
</dbReference>
<evidence type="ECO:0000313" key="3">
    <source>
        <dbReference type="Proteomes" id="UP000007962"/>
    </source>
</evidence>
<dbReference type="InterPro" id="IPR016193">
    <property type="entry name" value="Cytidine_deaminase-like"/>
</dbReference>
<feature type="domain" description="CMP/dCMP-type deaminase" evidence="1">
    <location>
        <begin position="5"/>
        <end position="121"/>
    </location>
</feature>
<dbReference type="SUPFAM" id="SSF53927">
    <property type="entry name" value="Cytidine deaminase-like"/>
    <property type="match status" value="1"/>
</dbReference>
<dbReference type="HOGENOM" id="CLU_025810_5_2_11"/>